<name>A0ABD1E4I3_HYPHA</name>
<feature type="region of interest" description="Disordered" evidence="1">
    <location>
        <begin position="152"/>
        <end position="187"/>
    </location>
</feature>
<feature type="compositionally biased region" description="Acidic residues" evidence="1">
    <location>
        <begin position="152"/>
        <end position="174"/>
    </location>
</feature>
<protein>
    <submittedName>
        <fullName evidence="2">Uncharacterized protein</fullName>
    </submittedName>
</protein>
<dbReference type="AlphaFoldDB" id="A0ABD1E4I3"/>
<evidence type="ECO:0000313" key="3">
    <source>
        <dbReference type="Proteomes" id="UP001566132"/>
    </source>
</evidence>
<comment type="caution">
    <text evidence="2">The sequence shown here is derived from an EMBL/GenBank/DDBJ whole genome shotgun (WGS) entry which is preliminary data.</text>
</comment>
<reference evidence="2 3" key="1">
    <citation type="submission" date="2024-05" db="EMBL/GenBank/DDBJ databases">
        <title>Genetic variation in Jamaican populations of the coffee berry borer (Hypothenemus hampei).</title>
        <authorList>
            <person name="Errbii M."/>
            <person name="Myrie A."/>
        </authorList>
    </citation>
    <scope>NUCLEOTIDE SEQUENCE [LARGE SCALE GENOMIC DNA]</scope>
    <source>
        <strain evidence="2">JA-Hopewell-2020-01-JO</strain>
        <tissue evidence="2">Whole body</tissue>
    </source>
</reference>
<evidence type="ECO:0000313" key="2">
    <source>
        <dbReference type="EMBL" id="KAL1489591.1"/>
    </source>
</evidence>
<keyword evidence="3" id="KW-1185">Reference proteome</keyword>
<sequence length="187" mass="21319">MNAERCNRYRDKLKAEKQSVELNSILSSKEHSLPTVLIEKVEKSDHCHDTNCEEVIVSECEMQTNPIQLSVNNEAQQSWFTENAVDEISAIVRRIVLDHRGILLDLLEQQFWTLCGDEQVLRRLEIGVFHSLLELSPSILVRDGRVFVSGVEEEESDMEDDSDYFVVSDEESESDANSGFSDAPEQL</sequence>
<accession>A0ABD1E4I3</accession>
<gene>
    <name evidence="2" type="ORF">ABEB36_013540</name>
</gene>
<proteinExistence type="predicted"/>
<dbReference type="Proteomes" id="UP001566132">
    <property type="component" value="Unassembled WGS sequence"/>
</dbReference>
<dbReference type="EMBL" id="JBDJPC010000011">
    <property type="protein sequence ID" value="KAL1489591.1"/>
    <property type="molecule type" value="Genomic_DNA"/>
</dbReference>
<evidence type="ECO:0000256" key="1">
    <source>
        <dbReference type="SAM" id="MobiDB-lite"/>
    </source>
</evidence>
<organism evidence="2 3">
    <name type="scientific">Hypothenemus hampei</name>
    <name type="common">Coffee berry borer</name>
    <dbReference type="NCBI Taxonomy" id="57062"/>
    <lineage>
        <taxon>Eukaryota</taxon>
        <taxon>Metazoa</taxon>
        <taxon>Ecdysozoa</taxon>
        <taxon>Arthropoda</taxon>
        <taxon>Hexapoda</taxon>
        <taxon>Insecta</taxon>
        <taxon>Pterygota</taxon>
        <taxon>Neoptera</taxon>
        <taxon>Endopterygota</taxon>
        <taxon>Coleoptera</taxon>
        <taxon>Polyphaga</taxon>
        <taxon>Cucujiformia</taxon>
        <taxon>Curculionidae</taxon>
        <taxon>Scolytinae</taxon>
        <taxon>Hypothenemus</taxon>
    </lineage>
</organism>